<dbReference type="SUPFAM" id="SSF46689">
    <property type="entry name" value="Homeodomain-like"/>
    <property type="match status" value="2"/>
</dbReference>
<evidence type="ECO:0000256" key="1">
    <source>
        <dbReference type="ARBA" id="ARBA00023015"/>
    </source>
</evidence>
<dbReference type="SUPFAM" id="SSF51182">
    <property type="entry name" value="RmlC-like cupins"/>
    <property type="match status" value="2"/>
</dbReference>
<dbReference type="Proteomes" id="UP000271426">
    <property type="component" value="Chromosome"/>
</dbReference>
<dbReference type="GO" id="GO:0043565">
    <property type="term" value="F:sequence-specific DNA binding"/>
    <property type="evidence" value="ECO:0007669"/>
    <property type="project" value="InterPro"/>
</dbReference>
<sequence length="329" mass="35679">MLNVPMHPSTTTQLLWCVEGSATLITHDRLVPLSAGDLLIAPQGSYVQGTATVLPMACPIDAVQPRRLRLGVQWNSFMVYEFSRQRIGGRGLSPELSNLVRATTYQPIMPTSTEARTVARQLRRHPASQKSLLRFAEQVGVSSRTLQRQFLKETGLIFSEWRAAQRVHAAIALLEQRLPVAQVSKRVGFQAASSLNRAFQRHTGFTPAAFAVHAGVGKKQAPAPTVPQSTMFARARTDVVMWIYAGTATVTTPGYCRFVAQGDTVTIPAGTDTRLDVAAGSVALALSLEQAEGPITLEQIARNAWEAPMEALSEAELAAARQSLQPQLG</sequence>
<dbReference type="InterPro" id="IPR018060">
    <property type="entry name" value="HTH_AraC"/>
</dbReference>
<keyword evidence="1" id="KW-0805">Transcription regulation</keyword>
<dbReference type="Pfam" id="PF12833">
    <property type="entry name" value="HTH_18"/>
    <property type="match status" value="1"/>
</dbReference>
<dbReference type="PANTHER" id="PTHR11019">
    <property type="entry name" value="HTH-TYPE TRANSCRIPTIONAL REGULATOR NIMR"/>
    <property type="match status" value="1"/>
</dbReference>
<gene>
    <name evidence="4" type="primary">ripA2</name>
    <name evidence="4" type="ORF">CPPEL_07515</name>
</gene>
<organism evidence="4 5">
    <name type="scientific">Corynebacterium pseudopelargi</name>
    <dbReference type="NCBI Taxonomy" id="2080757"/>
    <lineage>
        <taxon>Bacteria</taxon>
        <taxon>Bacillati</taxon>
        <taxon>Actinomycetota</taxon>
        <taxon>Actinomycetes</taxon>
        <taxon>Mycobacteriales</taxon>
        <taxon>Corynebacteriaceae</taxon>
        <taxon>Corynebacterium</taxon>
    </lineage>
</organism>
<dbReference type="KEGG" id="cpso:CPPEL_07515"/>
<dbReference type="GO" id="GO:0003700">
    <property type="term" value="F:DNA-binding transcription factor activity"/>
    <property type="evidence" value="ECO:0007669"/>
    <property type="project" value="InterPro"/>
</dbReference>
<keyword evidence="2" id="KW-0804">Transcription</keyword>
<feature type="domain" description="HTH araC/xylS-type" evidence="3">
    <location>
        <begin position="116"/>
        <end position="213"/>
    </location>
</feature>
<dbReference type="PROSITE" id="PS01124">
    <property type="entry name" value="HTH_ARAC_FAMILY_2"/>
    <property type="match status" value="1"/>
</dbReference>
<dbReference type="Gene3D" id="1.10.10.60">
    <property type="entry name" value="Homeodomain-like"/>
    <property type="match status" value="1"/>
</dbReference>
<name>A0A3G6IVJ5_9CORY</name>
<accession>A0A3G6IVJ5</accession>
<protein>
    <submittedName>
        <fullName evidence="4">HTH-type transcriptional repressor of iron proteins A</fullName>
    </submittedName>
</protein>
<dbReference type="OrthoDB" id="2039152at2"/>
<keyword evidence="5" id="KW-1185">Reference proteome</keyword>
<evidence type="ECO:0000256" key="2">
    <source>
        <dbReference type="ARBA" id="ARBA00023163"/>
    </source>
</evidence>
<evidence type="ECO:0000313" key="5">
    <source>
        <dbReference type="Proteomes" id="UP000271426"/>
    </source>
</evidence>
<evidence type="ECO:0000313" key="4">
    <source>
        <dbReference type="EMBL" id="AZA09613.1"/>
    </source>
</evidence>
<dbReference type="EMBL" id="CP033898">
    <property type="protein sequence ID" value="AZA09613.1"/>
    <property type="molecule type" value="Genomic_DNA"/>
</dbReference>
<dbReference type="InterPro" id="IPR009057">
    <property type="entry name" value="Homeodomain-like_sf"/>
</dbReference>
<dbReference type="PANTHER" id="PTHR11019:SF199">
    <property type="entry name" value="HTH-TYPE TRANSCRIPTIONAL REGULATOR NIMR"/>
    <property type="match status" value="1"/>
</dbReference>
<dbReference type="InterPro" id="IPR011051">
    <property type="entry name" value="RmlC_Cupin_sf"/>
</dbReference>
<reference evidence="4 5" key="1">
    <citation type="submission" date="2018-11" db="EMBL/GenBank/DDBJ databases">
        <authorList>
            <person name="Kleinhagauer T."/>
            <person name="Glaeser S.P."/>
            <person name="Spergser J."/>
            <person name="Ruckert C."/>
            <person name="Kaempfer P."/>
            <person name="Busse H.-J."/>
        </authorList>
    </citation>
    <scope>NUCLEOTIDE SEQUENCE [LARGE SCALE GENOMIC DNA]</scope>
    <source>
        <strain evidence="4 5">812CH</strain>
    </source>
</reference>
<proteinExistence type="predicted"/>
<dbReference type="SMART" id="SM00342">
    <property type="entry name" value="HTH_ARAC"/>
    <property type="match status" value="1"/>
</dbReference>
<evidence type="ECO:0000259" key="3">
    <source>
        <dbReference type="PROSITE" id="PS01124"/>
    </source>
</evidence>
<dbReference type="AlphaFoldDB" id="A0A3G6IVJ5"/>
<dbReference type="RefSeq" id="WP_123960513.1">
    <property type="nucleotide sequence ID" value="NZ_CP033898.1"/>
</dbReference>